<dbReference type="OrthoDB" id="3780129at2"/>
<feature type="region of interest" description="Disordered" evidence="1">
    <location>
        <begin position="100"/>
        <end position="129"/>
    </location>
</feature>
<keyword evidence="4" id="KW-1185">Reference proteome</keyword>
<keyword evidence="2" id="KW-0472">Membrane</keyword>
<dbReference type="AlphaFoldDB" id="A0A541BRD2"/>
<accession>A0A541BRD2</accession>
<evidence type="ECO:0000256" key="2">
    <source>
        <dbReference type="SAM" id="Phobius"/>
    </source>
</evidence>
<keyword evidence="2" id="KW-1133">Transmembrane helix</keyword>
<gene>
    <name evidence="3" type="ORF">FK531_02145</name>
</gene>
<evidence type="ECO:0000256" key="1">
    <source>
        <dbReference type="SAM" id="MobiDB-lite"/>
    </source>
</evidence>
<keyword evidence="2" id="KW-0812">Transmembrane</keyword>
<dbReference type="EMBL" id="VIGH01000001">
    <property type="protein sequence ID" value="TQF74890.1"/>
    <property type="molecule type" value="Genomic_DNA"/>
</dbReference>
<feature type="compositionally biased region" description="Basic and acidic residues" evidence="1">
    <location>
        <begin position="107"/>
        <end position="121"/>
    </location>
</feature>
<name>A0A541BRD2_9NOCA</name>
<feature type="transmembrane region" description="Helical" evidence="2">
    <location>
        <begin position="75"/>
        <end position="94"/>
    </location>
</feature>
<protein>
    <submittedName>
        <fullName evidence="3">Uncharacterized protein</fullName>
    </submittedName>
</protein>
<organism evidence="3 4">
    <name type="scientific">Rhodococcus spelaei</name>
    <dbReference type="NCBI Taxonomy" id="2546320"/>
    <lineage>
        <taxon>Bacteria</taxon>
        <taxon>Bacillati</taxon>
        <taxon>Actinomycetota</taxon>
        <taxon>Actinomycetes</taxon>
        <taxon>Mycobacteriales</taxon>
        <taxon>Nocardiaceae</taxon>
        <taxon>Rhodococcus</taxon>
    </lineage>
</organism>
<sequence length="129" mass="13378">MSISSSVAAAADPVQSSNRRPAWAAAGVVAGLAGIVGIQASTRVTAVYDESTAGDPVAIVNRLTEQRMLILVEHMGFAVAALALLVFAAGLARLSSCWPARPGWADRANRPRDAGRGDRNGHTGRSVRS</sequence>
<reference evidence="3 4" key="1">
    <citation type="submission" date="2019-06" db="EMBL/GenBank/DDBJ databases">
        <title>Rhodococcus spaelei sp. nov., isolated from a cave.</title>
        <authorList>
            <person name="Lee S.D."/>
        </authorList>
    </citation>
    <scope>NUCLEOTIDE SEQUENCE [LARGE SCALE GENOMIC DNA]</scope>
    <source>
        <strain evidence="3 4">C9-5</strain>
    </source>
</reference>
<dbReference type="Proteomes" id="UP000316256">
    <property type="component" value="Unassembled WGS sequence"/>
</dbReference>
<evidence type="ECO:0000313" key="3">
    <source>
        <dbReference type="EMBL" id="TQF74890.1"/>
    </source>
</evidence>
<proteinExistence type="predicted"/>
<dbReference type="RefSeq" id="WP_142094975.1">
    <property type="nucleotide sequence ID" value="NZ_VIGH01000001.1"/>
</dbReference>
<feature type="transmembrane region" description="Helical" evidence="2">
    <location>
        <begin position="21"/>
        <end position="40"/>
    </location>
</feature>
<evidence type="ECO:0000313" key="4">
    <source>
        <dbReference type="Proteomes" id="UP000316256"/>
    </source>
</evidence>
<comment type="caution">
    <text evidence="3">The sequence shown here is derived from an EMBL/GenBank/DDBJ whole genome shotgun (WGS) entry which is preliminary data.</text>
</comment>